<reference evidence="8" key="1">
    <citation type="submission" date="2020-12" db="EMBL/GenBank/DDBJ databases">
        <title>Ramlibacter sp. nov., isolated from a freshwater alga, Cryptomonas.</title>
        <authorList>
            <person name="Kim H.M."/>
            <person name="Jeon C.O."/>
        </authorList>
    </citation>
    <scope>NUCLEOTIDE SEQUENCE</scope>
    <source>
        <strain evidence="8">CrO1</strain>
    </source>
</reference>
<dbReference type="Pfam" id="PF02518">
    <property type="entry name" value="HATPase_c"/>
    <property type="match status" value="1"/>
</dbReference>
<dbReference type="InterPro" id="IPR004358">
    <property type="entry name" value="Sig_transdc_His_kin-like_C"/>
</dbReference>
<dbReference type="InterPro" id="IPR005467">
    <property type="entry name" value="His_kinase_dom"/>
</dbReference>
<dbReference type="Gene3D" id="3.30.565.10">
    <property type="entry name" value="Histidine kinase-like ATPase, C-terminal domain"/>
    <property type="match status" value="1"/>
</dbReference>
<keyword evidence="9" id="KW-1185">Reference proteome</keyword>
<evidence type="ECO:0000256" key="3">
    <source>
        <dbReference type="ARBA" id="ARBA00022679"/>
    </source>
</evidence>
<protein>
    <recommendedName>
        <fullName evidence="2">histidine kinase</fullName>
        <ecNumber evidence="2">2.7.13.3</ecNumber>
    </recommendedName>
</protein>
<dbReference type="InterPro" id="IPR050980">
    <property type="entry name" value="2C_sensor_his_kinase"/>
</dbReference>
<evidence type="ECO:0000256" key="5">
    <source>
        <dbReference type="ARBA" id="ARBA00022777"/>
    </source>
</evidence>
<feature type="domain" description="Histidine kinase" evidence="7">
    <location>
        <begin position="164"/>
        <end position="374"/>
    </location>
</feature>
<gene>
    <name evidence="8" type="ORF">I8E28_10380</name>
</gene>
<dbReference type="PRINTS" id="PR00344">
    <property type="entry name" value="BCTRLSENSOR"/>
</dbReference>
<keyword evidence="4" id="KW-0547">Nucleotide-binding</keyword>
<dbReference type="Proteomes" id="UP000617041">
    <property type="component" value="Unassembled WGS sequence"/>
</dbReference>
<accession>A0A934URM4</accession>
<name>A0A934URM4_9BURK</name>
<dbReference type="PANTHER" id="PTHR44936">
    <property type="entry name" value="SENSOR PROTEIN CREC"/>
    <property type="match status" value="1"/>
</dbReference>
<evidence type="ECO:0000259" key="7">
    <source>
        <dbReference type="PROSITE" id="PS50109"/>
    </source>
</evidence>
<organism evidence="8 9">
    <name type="scientific">Ramlibacter algicola</name>
    <dbReference type="NCBI Taxonomy" id="2795217"/>
    <lineage>
        <taxon>Bacteria</taxon>
        <taxon>Pseudomonadati</taxon>
        <taxon>Pseudomonadota</taxon>
        <taxon>Betaproteobacteria</taxon>
        <taxon>Burkholderiales</taxon>
        <taxon>Comamonadaceae</taxon>
        <taxon>Ramlibacter</taxon>
    </lineage>
</organism>
<dbReference type="SUPFAM" id="SSF55874">
    <property type="entry name" value="ATPase domain of HSP90 chaperone/DNA topoisomerase II/histidine kinase"/>
    <property type="match status" value="1"/>
</dbReference>
<comment type="caution">
    <text evidence="8">The sequence shown here is derived from an EMBL/GenBank/DDBJ whole genome shotgun (WGS) entry which is preliminary data.</text>
</comment>
<sequence length="386" mass="41273">MHQFLVNNREELIERCKEKVAQRPRRAATDQQLVHGVPIFLEQLIRTLEAEELGESAEGTRISGASGGDGTALSEIGLSAAAHGRELLELGFTVDQVVHDYGDLCQAITDLAVERDAPFSVNEFRTLNRCLDNAIADAVTEFSYQRDLSRFEEQAAEANQRIGFLVHELRNALGTAKLAVGALELSNMPITGATGAVLKRSLGALQKLIDKTIDEVRSSPRPTIVREVFLVTDFLADAAATARLDPKAHLCRFEVVPADPALSVEANRGILSAALGNLLQNAFKFTRPNGIVQLRAVQDGSRVLIQVQDGCGGLPAGSASRIFIPFSQRSDDRTGLGLGLSIARKSVEADGGTLSVQDLPGLGCVFTISVELAPSGAAPIGAQDRT</sequence>
<proteinExistence type="predicted"/>
<dbReference type="PROSITE" id="PS50109">
    <property type="entry name" value="HIS_KIN"/>
    <property type="match status" value="1"/>
</dbReference>
<dbReference type="AlphaFoldDB" id="A0A934URM4"/>
<dbReference type="EC" id="2.7.13.3" evidence="2"/>
<dbReference type="PANTHER" id="PTHR44936:SF10">
    <property type="entry name" value="SENSOR PROTEIN RSTB"/>
    <property type="match status" value="1"/>
</dbReference>
<dbReference type="GO" id="GO:0004673">
    <property type="term" value="F:protein histidine kinase activity"/>
    <property type="evidence" value="ECO:0007669"/>
    <property type="project" value="UniProtKB-EC"/>
</dbReference>
<comment type="catalytic activity">
    <reaction evidence="1">
        <text>ATP + protein L-histidine = ADP + protein N-phospho-L-histidine.</text>
        <dbReference type="EC" id="2.7.13.3"/>
    </reaction>
</comment>
<evidence type="ECO:0000256" key="6">
    <source>
        <dbReference type="ARBA" id="ARBA00022840"/>
    </source>
</evidence>
<dbReference type="InterPro" id="IPR036890">
    <property type="entry name" value="HATPase_C_sf"/>
</dbReference>
<keyword evidence="6" id="KW-0067">ATP-binding</keyword>
<dbReference type="EMBL" id="JAEDAO010000001">
    <property type="protein sequence ID" value="MBK0392996.1"/>
    <property type="molecule type" value="Genomic_DNA"/>
</dbReference>
<dbReference type="SMART" id="SM00387">
    <property type="entry name" value="HATPase_c"/>
    <property type="match status" value="1"/>
</dbReference>
<evidence type="ECO:0000256" key="1">
    <source>
        <dbReference type="ARBA" id="ARBA00000085"/>
    </source>
</evidence>
<dbReference type="GO" id="GO:0005524">
    <property type="term" value="F:ATP binding"/>
    <property type="evidence" value="ECO:0007669"/>
    <property type="project" value="UniProtKB-KW"/>
</dbReference>
<keyword evidence="5 8" id="KW-0418">Kinase</keyword>
<dbReference type="InterPro" id="IPR003594">
    <property type="entry name" value="HATPase_dom"/>
</dbReference>
<evidence type="ECO:0000256" key="2">
    <source>
        <dbReference type="ARBA" id="ARBA00012438"/>
    </source>
</evidence>
<dbReference type="RefSeq" id="WP_200787948.1">
    <property type="nucleotide sequence ID" value="NZ_JAEDAO010000001.1"/>
</dbReference>
<evidence type="ECO:0000313" key="9">
    <source>
        <dbReference type="Proteomes" id="UP000617041"/>
    </source>
</evidence>
<evidence type="ECO:0000313" key="8">
    <source>
        <dbReference type="EMBL" id="MBK0392996.1"/>
    </source>
</evidence>
<keyword evidence="3" id="KW-0808">Transferase</keyword>
<evidence type="ECO:0000256" key="4">
    <source>
        <dbReference type="ARBA" id="ARBA00022741"/>
    </source>
</evidence>